<name>A0ABP8NIA2_9BACT</name>
<dbReference type="PANTHER" id="PTHR12223:SF28">
    <property type="entry name" value="LECTIN, MANNOSE BINDING 1 LIKE"/>
    <property type="match status" value="1"/>
</dbReference>
<dbReference type="PANTHER" id="PTHR12223">
    <property type="entry name" value="VESICULAR MANNOSE-BINDING LECTIN"/>
    <property type="match status" value="1"/>
</dbReference>
<dbReference type="Proteomes" id="UP001500067">
    <property type="component" value="Unassembled WGS sequence"/>
</dbReference>
<keyword evidence="5" id="KW-0472">Membrane</keyword>
<protein>
    <recommendedName>
        <fullName evidence="6">L-type lectin-like domain-containing protein</fullName>
    </recommendedName>
</protein>
<feature type="domain" description="L-type lectin-like" evidence="6">
    <location>
        <begin position="1"/>
        <end position="224"/>
    </location>
</feature>
<dbReference type="Pfam" id="PF19081">
    <property type="entry name" value="Ig_7"/>
    <property type="match status" value="2"/>
</dbReference>
<gene>
    <name evidence="7" type="ORF">GCM10023093_24220</name>
</gene>
<proteinExistence type="predicted"/>
<evidence type="ECO:0000256" key="1">
    <source>
        <dbReference type="ARBA" id="ARBA00004479"/>
    </source>
</evidence>
<evidence type="ECO:0000313" key="8">
    <source>
        <dbReference type="Proteomes" id="UP001500067"/>
    </source>
</evidence>
<dbReference type="Gene3D" id="2.60.120.200">
    <property type="match status" value="1"/>
</dbReference>
<accession>A0ABP8NIA2</accession>
<dbReference type="InterPro" id="IPR013783">
    <property type="entry name" value="Ig-like_fold"/>
</dbReference>
<keyword evidence="4" id="KW-1133">Transmembrane helix</keyword>
<comment type="subcellular location">
    <subcellularLocation>
        <location evidence="1">Membrane</location>
        <topology evidence="1">Single-pass type I membrane protein</topology>
    </subcellularLocation>
</comment>
<evidence type="ECO:0000313" key="7">
    <source>
        <dbReference type="EMBL" id="GAA4467804.1"/>
    </source>
</evidence>
<evidence type="ECO:0000259" key="6">
    <source>
        <dbReference type="PROSITE" id="PS51328"/>
    </source>
</evidence>
<dbReference type="EMBL" id="BAABFA010000018">
    <property type="protein sequence ID" value="GAA4467804.1"/>
    <property type="molecule type" value="Genomic_DNA"/>
</dbReference>
<dbReference type="PROSITE" id="PS51328">
    <property type="entry name" value="L_LECTIN_LIKE"/>
    <property type="match status" value="1"/>
</dbReference>
<evidence type="ECO:0000256" key="2">
    <source>
        <dbReference type="ARBA" id="ARBA00022692"/>
    </source>
</evidence>
<dbReference type="InterPro" id="IPR005052">
    <property type="entry name" value="Lectin_leg"/>
</dbReference>
<keyword evidence="2" id="KW-0812">Transmembrane</keyword>
<organism evidence="7 8">
    <name type="scientific">Nemorincola caseinilytica</name>
    <dbReference type="NCBI Taxonomy" id="2054315"/>
    <lineage>
        <taxon>Bacteria</taxon>
        <taxon>Pseudomonadati</taxon>
        <taxon>Bacteroidota</taxon>
        <taxon>Chitinophagia</taxon>
        <taxon>Chitinophagales</taxon>
        <taxon>Chitinophagaceae</taxon>
        <taxon>Nemorincola</taxon>
    </lineage>
</organism>
<dbReference type="InterPro" id="IPR013320">
    <property type="entry name" value="ConA-like_dom_sf"/>
</dbReference>
<reference evidence="8" key="1">
    <citation type="journal article" date="2019" name="Int. J. Syst. Evol. Microbiol.">
        <title>The Global Catalogue of Microorganisms (GCM) 10K type strain sequencing project: providing services to taxonomists for standard genome sequencing and annotation.</title>
        <authorList>
            <consortium name="The Broad Institute Genomics Platform"/>
            <consortium name="The Broad Institute Genome Sequencing Center for Infectious Disease"/>
            <person name="Wu L."/>
            <person name="Ma J."/>
        </authorList>
    </citation>
    <scope>NUCLEOTIDE SEQUENCE [LARGE SCALE GENOMIC DNA]</scope>
    <source>
        <strain evidence="8">JCM 32105</strain>
    </source>
</reference>
<comment type="caution">
    <text evidence="7">The sequence shown here is derived from an EMBL/GenBank/DDBJ whole genome shotgun (WGS) entry which is preliminary data.</text>
</comment>
<dbReference type="Gene3D" id="2.60.40.10">
    <property type="entry name" value="Immunoglobulins"/>
    <property type="match status" value="2"/>
</dbReference>
<keyword evidence="8" id="KW-1185">Reference proteome</keyword>
<evidence type="ECO:0000256" key="5">
    <source>
        <dbReference type="ARBA" id="ARBA00023136"/>
    </source>
</evidence>
<sequence>MLSTRALPQFVADLAGFPLVTTGWNIGGFATVIDSFVQLTNPTTNQNGYVYYATPVNLTGCGQFTVDFDYRIQVSPASTVADGIAFWYISNPPSGFVTGGGIGLPSNPNGLIMIMDTYNNVAPADVPLATLLGYNGTIPGYTEGSAAGLLCPVAPLLTYITDGTWRHCKITYNTGTVNVYFNYSATPTLTGSYPLTITGYFGFSSSTGAAYSTQSVKNIHITALVSLPTPTITTPVTYCQDAVASPLTATPATGATIRWFSTDTAITVSLPGAPTPSTTVPGTYKYYVRQTAGTCISPPDSITVVVNPRPVPPTITGDTAYCQNETFVPFTVTGSSILWYTTTTGGTGSSTAPTVPTATPGTYKHYASQTLLGCESYRDSIEVFVHSTPPTPVMVTGQLTYCQYEAFVPFTTTGTNVRWYTVATGGLGTLIAPTINTSTAGTYDYYVSQTDVFGCESDRLHLHITITAEPPAPAVSPITHCQGTLAPPLIAGGTGLTWYGPGPTPGSSTAPTPSTAVTGTTTYYVTQTVGGCTGDSAMLVVTIDSTPVTPSAFSNSPVCEGDTLYLSAVTATAGITWGWAGPNSFTATTPSTYIHPVTLAADGFYTVTATLGACSSNAIIAVAITPRPLVTITSNSPVCTGDTLELHATGATGTVFNWTGPYVFASSAQDPVRLPVIAEYGGEYHVNVLYNGCTNATSHIVVVYPTPNAPWIKWLTYCQHYDAPNLQANGNPGSTILWYTSSTPGSIGSPVPPKPQTDVVGYSFYYVNQVLAGCPSIIDSIRVTIDPKPSVTVTPMDTTVCPRDSVQMIATNPDAVAYYKWYPDMYLNAATGPQVKAYPETDMEYTVVTSNMYNCTDTSTVMVHVRPGAVIHLQDSVTLYPGESYQIDPQTNCTIFSWTPAGGLSGKYISNPTASPVISTKYVLTGVTEWGCRTKDSINVNIASDAVIGVPNAFAPGSVNGIFKPIRRGNARLVSFKVYDRWGVVVYEGKDIDAGWDGTYKGVPQPIGVYIYEVSAVTANGSVFNKTGNVTLLR</sequence>
<dbReference type="InterPro" id="IPR051136">
    <property type="entry name" value="Intracellular_Lectin-GPT"/>
</dbReference>
<dbReference type="InterPro" id="IPR044023">
    <property type="entry name" value="Ig_7"/>
</dbReference>
<evidence type="ECO:0000256" key="4">
    <source>
        <dbReference type="ARBA" id="ARBA00022989"/>
    </source>
</evidence>
<evidence type="ECO:0000256" key="3">
    <source>
        <dbReference type="ARBA" id="ARBA00022729"/>
    </source>
</evidence>
<keyword evidence="3" id="KW-0732">Signal</keyword>
<dbReference type="Pfam" id="PF03388">
    <property type="entry name" value="Lectin_leg-like"/>
    <property type="match status" value="1"/>
</dbReference>
<dbReference type="SUPFAM" id="SSF49899">
    <property type="entry name" value="Concanavalin A-like lectins/glucanases"/>
    <property type="match status" value="1"/>
</dbReference>
<dbReference type="Pfam" id="PF13585">
    <property type="entry name" value="CHU_C"/>
    <property type="match status" value="1"/>
</dbReference>